<dbReference type="InterPro" id="IPR017907">
    <property type="entry name" value="Znf_RING_CS"/>
</dbReference>
<dbReference type="PROSITE" id="PS50089">
    <property type="entry name" value="ZF_RING_2"/>
    <property type="match status" value="1"/>
</dbReference>
<dbReference type="CDD" id="cd19756">
    <property type="entry name" value="Bbox2"/>
    <property type="match status" value="1"/>
</dbReference>
<dbReference type="Gene3D" id="3.30.160.60">
    <property type="entry name" value="Classic Zinc Finger"/>
    <property type="match status" value="1"/>
</dbReference>
<dbReference type="InterPro" id="IPR001876">
    <property type="entry name" value="Znf_RanBP2"/>
</dbReference>
<organism evidence="10 11">
    <name type="scientific">Porites lobata</name>
    <dbReference type="NCBI Taxonomy" id="104759"/>
    <lineage>
        <taxon>Eukaryota</taxon>
        <taxon>Metazoa</taxon>
        <taxon>Cnidaria</taxon>
        <taxon>Anthozoa</taxon>
        <taxon>Hexacorallia</taxon>
        <taxon>Scleractinia</taxon>
        <taxon>Fungiina</taxon>
        <taxon>Poritidae</taxon>
        <taxon>Porites</taxon>
    </lineage>
</organism>
<dbReference type="PANTHER" id="PTHR47156:SF10">
    <property type="entry name" value="E3 UBIQUITIN-PROTEIN LIGASE TRIM-21-RELATED"/>
    <property type="match status" value="1"/>
</dbReference>
<evidence type="ECO:0000256" key="1">
    <source>
        <dbReference type="ARBA" id="ARBA00017887"/>
    </source>
</evidence>
<dbReference type="SMART" id="SM00547">
    <property type="entry name" value="ZnF_RBZ"/>
    <property type="match status" value="2"/>
</dbReference>
<dbReference type="InterPro" id="IPR000315">
    <property type="entry name" value="Znf_B-box"/>
</dbReference>
<dbReference type="PROSITE" id="PS00518">
    <property type="entry name" value="ZF_RING_1"/>
    <property type="match status" value="1"/>
</dbReference>
<dbReference type="SUPFAM" id="SSF57845">
    <property type="entry name" value="B-box zinc-binding domain"/>
    <property type="match status" value="1"/>
</dbReference>
<dbReference type="PROSITE" id="PS50119">
    <property type="entry name" value="ZF_BBOX"/>
    <property type="match status" value="1"/>
</dbReference>
<sequence length="706" mass="79348">MADLRGLSCSVCYNNFKSDEVQFIPRNLICGHTYCTACLNKLAFQARNPGTICCPTCKTETPLFPRTFESVRNLPKNFGVLEILESKEEGQTESIQQEKEKNKYLCPEHDEALKVYCYTCNCLICIYCQVYGKHAGHRCELATDIVTTTREELRSWSKKLADNYDLIKKSRKKVIDTKDSIVTTQQYLRNRIMKHMGVLNACMRRREVILKCDVDDRTKSKLELLDAQESLMSDIVNKCEEAYNLIQRCQNNESALVEEKINVRRLTDDVSALLTKCELEPVETNNLTYYFEYDIQYTLENTIGEIRLLKPGQKEEPLAGLNKHELSLKKETKEASSQTDYFHGGDSDGEHPLFESLLHGLQEIVQTGLTPPTQSWENSPALELHVHETDSSESSSSESHDEEIDDVSEHSDIVDNEEVDGVSVGDEDIDEELEGAVGGAMLFSTPERQESQESPNPERNQTSLLDELQKEIDRLHLLNPGGEVVSLVDESPEGNTASPGSEVEVADGPSLPREPEEPDSLPLIRTYPPSGHQPLSLPCFASLPGQSAVTTDSFSRELTRRGRNKCSVVNCRNPASLSHLKCKHCCRTFCLSCSVQLSPCPKNRLGSHSFVPNFSKTHLPRSPKKRVEVKKAPKEEVFPWECKRCTMLNGPQVLVCLGCEALRETEAQEGRNVCPMCTLVNEPGKTKCELCETLLVKQEEQSSPDD</sequence>
<evidence type="ECO:0000259" key="8">
    <source>
        <dbReference type="PROSITE" id="PS50119"/>
    </source>
</evidence>
<dbReference type="SMART" id="SM00184">
    <property type="entry name" value="RING"/>
    <property type="match status" value="1"/>
</dbReference>
<dbReference type="PROSITE" id="PS01358">
    <property type="entry name" value="ZF_RANBP2_1"/>
    <property type="match status" value="1"/>
</dbReference>
<dbReference type="Proteomes" id="UP001159405">
    <property type="component" value="Unassembled WGS sequence"/>
</dbReference>
<dbReference type="Pfam" id="PF13445">
    <property type="entry name" value="zf-RING_UBOX"/>
    <property type="match status" value="1"/>
</dbReference>
<feature type="domain" description="B box-type" evidence="8">
    <location>
        <begin position="101"/>
        <end position="138"/>
    </location>
</feature>
<feature type="compositionally biased region" description="Basic and acidic residues" evidence="6">
    <location>
        <begin position="343"/>
        <end position="353"/>
    </location>
</feature>
<comment type="caution">
    <text evidence="10">The sequence shown here is derived from an EMBL/GenBank/DDBJ whole genome shotgun (WGS) entry which is preliminary data.</text>
</comment>
<dbReference type="Pfam" id="PF00643">
    <property type="entry name" value="zf-B_box"/>
    <property type="match status" value="1"/>
</dbReference>
<dbReference type="EMBL" id="CALNXK010000007">
    <property type="protein sequence ID" value="CAH3039414.1"/>
    <property type="molecule type" value="Genomic_DNA"/>
</dbReference>
<feature type="region of interest" description="Disordered" evidence="6">
    <location>
        <begin position="327"/>
        <end position="353"/>
    </location>
</feature>
<evidence type="ECO:0000313" key="11">
    <source>
        <dbReference type="Proteomes" id="UP001159405"/>
    </source>
</evidence>
<dbReference type="SMART" id="SM00336">
    <property type="entry name" value="BBOX"/>
    <property type="match status" value="1"/>
</dbReference>
<feature type="domain" description="RING-type" evidence="7">
    <location>
        <begin position="9"/>
        <end position="58"/>
    </location>
</feature>
<dbReference type="PROSITE" id="PS50199">
    <property type="entry name" value="ZF_RANBP2_2"/>
    <property type="match status" value="1"/>
</dbReference>
<feature type="compositionally biased region" description="Acidic residues" evidence="6">
    <location>
        <begin position="414"/>
        <end position="427"/>
    </location>
</feature>
<feature type="domain" description="RanBP2-type" evidence="9">
    <location>
        <begin position="634"/>
        <end position="665"/>
    </location>
</feature>
<dbReference type="InterPro" id="IPR027370">
    <property type="entry name" value="Znf-RING_euk"/>
</dbReference>
<dbReference type="PANTHER" id="PTHR47156">
    <property type="entry name" value="PROTEIN CBG20824"/>
    <property type="match status" value="1"/>
</dbReference>
<evidence type="ECO:0000259" key="9">
    <source>
        <dbReference type="PROSITE" id="PS50199"/>
    </source>
</evidence>
<reference evidence="10 11" key="1">
    <citation type="submission" date="2022-05" db="EMBL/GenBank/DDBJ databases">
        <authorList>
            <consortium name="Genoscope - CEA"/>
            <person name="William W."/>
        </authorList>
    </citation>
    <scope>NUCLEOTIDE SEQUENCE [LARGE SCALE GENOMIC DNA]</scope>
</reference>
<evidence type="ECO:0000256" key="3">
    <source>
        <dbReference type="ARBA" id="ARBA00022771"/>
    </source>
</evidence>
<proteinExistence type="predicted"/>
<evidence type="ECO:0000259" key="7">
    <source>
        <dbReference type="PROSITE" id="PS50089"/>
    </source>
</evidence>
<evidence type="ECO:0000256" key="6">
    <source>
        <dbReference type="SAM" id="MobiDB-lite"/>
    </source>
</evidence>
<dbReference type="InterPro" id="IPR001841">
    <property type="entry name" value="Znf_RING"/>
</dbReference>
<dbReference type="InterPro" id="IPR052667">
    <property type="entry name" value="E3_ubiquitin-ligase_RING"/>
</dbReference>
<accession>A0ABN8N2K7</accession>
<keyword evidence="3 5" id="KW-0863">Zinc-finger</keyword>
<evidence type="ECO:0000256" key="2">
    <source>
        <dbReference type="ARBA" id="ARBA00022723"/>
    </source>
</evidence>
<gene>
    <name evidence="10" type="ORF">PLOB_00042681</name>
</gene>
<evidence type="ECO:0000313" key="10">
    <source>
        <dbReference type="EMBL" id="CAH3039414.1"/>
    </source>
</evidence>
<feature type="region of interest" description="Disordered" evidence="6">
    <location>
        <begin position="385"/>
        <end position="427"/>
    </location>
</feature>
<keyword evidence="2" id="KW-0479">Metal-binding</keyword>
<name>A0ABN8N2K7_9CNID</name>
<keyword evidence="11" id="KW-1185">Reference proteome</keyword>
<keyword evidence="4" id="KW-0862">Zinc</keyword>
<evidence type="ECO:0000256" key="5">
    <source>
        <dbReference type="PROSITE-ProRule" id="PRU00322"/>
    </source>
</evidence>
<protein>
    <recommendedName>
        <fullName evidence="1">RanBP-type and C3HC4-type zinc finger-containing protein 1</fullName>
    </recommendedName>
</protein>
<dbReference type="SUPFAM" id="SSF57850">
    <property type="entry name" value="RING/U-box"/>
    <property type="match status" value="1"/>
</dbReference>
<dbReference type="Gene3D" id="3.30.40.10">
    <property type="entry name" value="Zinc/RING finger domain, C3HC4 (zinc finger)"/>
    <property type="match status" value="1"/>
</dbReference>
<evidence type="ECO:0000256" key="4">
    <source>
        <dbReference type="ARBA" id="ARBA00022833"/>
    </source>
</evidence>
<feature type="region of interest" description="Disordered" evidence="6">
    <location>
        <begin position="485"/>
        <end position="528"/>
    </location>
</feature>
<dbReference type="InterPro" id="IPR013083">
    <property type="entry name" value="Znf_RING/FYVE/PHD"/>
</dbReference>